<evidence type="ECO:0000313" key="2">
    <source>
        <dbReference type="Proteomes" id="UP001525890"/>
    </source>
</evidence>
<dbReference type="Pfam" id="PF11211">
    <property type="entry name" value="DUF2997"/>
    <property type="match status" value="1"/>
</dbReference>
<evidence type="ECO:0000313" key="1">
    <source>
        <dbReference type="EMBL" id="MCT7965116.1"/>
    </source>
</evidence>
<comment type="caution">
    <text evidence="1">The sequence shown here is derived from an EMBL/GenBank/DDBJ whole genome shotgun (WGS) entry which is preliminary data.</text>
</comment>
<accession>A0ABT2MMJ0</accession>
<proteinExistence type="predicted"/>
<dbReference type="Proteomes" id="UP001525890">
    <property type="component" value="Unassembled WGS sequence"/>
</dbReference>
<sequence>MTVKPDGTIEEQIISTGHSFNCVKTTTELEQSLGEVSDRQLTDDYLQSLDTESDYVQMFEDLTE</sequence>
<dbReference type="EMBL" id="JAMXFF010000002">
    <property type="protein sequence ID" value="MCT7965116.1"/>
    <property type="molecule type" value="Genomic_DNA"/>
</dbReference>
<keyword evidence="2" id="KW-1185">Reference proteome</keyword>
<organism evidence="1 2">
    <name type="scientific">Laspinema palackyanum D2a</name>
    <dbReference type="NCBI Taxonomy" id="2953684"/>
    <lineage>
        <taxon>Bacteria</taxon>
        <taxon>Bacillati</taxon>
        <taxon>Cyanobacteriota</taxon>
        <taxon>Cyanophyceae</taxon>
        <taxon>Oscillatoriophycideae</taxon>
        <taxon>Oscillatoriales</taxon>
        <taxon>Laspinemataceae</taxon>
        <taxon>Laspinema</taxon>
        <taxon>Laspinema palackyanum</taxon>
    </lineage>
</organism>
<protein>
    <submittedName>
        <fullName evidence="1">DUF2997 domain-containing protein</fullName>
    </submittedName>
</protein>
<reference evidence="1 2" key="1">
    <citation type="journal article" date="2022" name="Front. Microbiol.">
        <title>High genomic differentiation and limited gene flow indicate recent cryptic speciation within the genus Laspinema (cyanobacteria).</title>
        <authorList>
            <person name="Stanojkovic A."/>
            <person name="Skoupy S."/>
            <person name="Skaloud P."/>
            <person name="Dvorak P."/>
        </authorList>
    </citation>
    <scope>NUCLEOTIDE SEQUENCE [LARGE SCALE GENOMIC DNA]</scope>
    <source>
        <strain evidence="1 2">D2a</strain>
    </source>
</reference>
<gene>
    <name evidence="1" type="ORF">NG799_02055</name>
</gene>
<dbReference type="RefSeq" id="WP_368004836.1">
    <property type="nucleotide sequence ID" value="NZ_JAMXFF010000002.1"/>
</dbReference>
<name>A0ABT2MMJ0_9CYAN</name>
<dbReference type="InterPro" id="IPR021375">
    <property type="entry name" value="DUF2997"/>
</dbReference>